<accession>A0ACD5ALK0</accession>
<dbReference type="Proteomes" id="UP001432251">
    <property type="component" value="Chromosome"/>
</dbReference>
<reference evidence="1" key="1">
    <citation type="journal article" date="2025" name="Int. J. Syst. Evol. Microbiol.">
        <title>Streptomyces citrinus sp. nov., with yellow diffusible pigment.</title>
        <authorList>
            <person name="He Y."/>
            <person name="Yang E."/>
            <person name="Xu J."/>
            <person name="Sun Y."/>
            <person name="Sun L."/>
        </authorList>
    </citation>
    <scope>NUCLEOTIDE SEQUENCE</scope>
    <source>
        <strain evidence="1">Q6</strain>
    </source>
</reference>
<proteinExistence type="predicted"/>
<keyword evidence="2" id="KW-1185">Reference proteome</keyword>
<evidence type="ECO:0000313" key="2">
    <source>
        <dbReference type="Proteomes" id="UP001432251"/>
    </source>
</evidence>
<evidence type="ECO:0000313" key="1">
    <source>
        <dbReference type="EMBL" id="WWQ68062.1"/>
    </source>
</evidence>
<organism evidence="1 2">
    <name type="scientific">Streptomyces citrinus</name>
    <dbReference type="NCBI Taxonomy" id="3118173"/>
    <lineage>
        <taxon>Bacteria</taxon>
        <taxon>Bacillati</taxon>
        <taxon>Actinomycetota</taxon>
        <taxon>Actinomycetes</taxon>
        <taxon>Kitasatosporales</taxon>
        <taxon>Streptomycetaceae</taxon>
        <taxon>Streptomyces</taxon>
    </lineage>
</organism>
<sequence>MLGNGEPRGTLGLRGEFERDVYHEVLGAALDRPDVTERIGVRPAVTRAAVQHVMTTDPDRIARALRQHSRFLAAARLTQTTVLALHREVLRARRWARQDRDERGLGPAPLPWLRTGTRRLRALVLCAALLSVAVLGRSIVGVLLMVGVLVLGAVGLWRTDRAVRQRMAEPHSGLVLGALGTVVGLVLGGVVLARTWPVLLVATVVLGILVVRHPPSREGLSYGKDAAVALTVIPPLLLLCEAELQLWRREFRRADLTADVHNVIASLLGADPDSVWIPLDATGLKQGYADELVVPVDSMKRLDTKLGQLQGGTVAVSGPRGAGKSTLLGNTAQPEDFSVLVQAPAGYAAHDFLLLLFTTVCERYIEWRGHQAPRYDDLSRFRRMLRNATGRSRRLLGRTLVLLLAFVLLAFGVAPGLRALQDWNGGVLLHGIVDVTQIGRDAAENSWAGNRPTAALVLLLAAFLLFQLSRASWLGPGVRLLWNTVCVLGGLCLLLWSVLDFLYDDSITRHWADFRESGPTDEEGRPTGAPLAVLMVSFVPLFVASHWYGKSKTLMRGGRDRWKGWGAVVITAGAGIGGIAAPLAYLWHNEHTRPIVLDTGNLPRSALFALGVVLINVRVRLHHTPEVPDLVQDCRTQLLRLRTVQTATTTLTGAAPVVTLGSQHAASLTSLPPRFPELVEDFRSLLARIALDAHEKDKRVVIAVDELDRLGTDTRALEFLGEIKAVLGIPHVHFLLSVAEDVGAAFIRRGLPHRDATDSSLDDVLHVQPCTLEASKAILDRRAEGIPEPYVLLAHALSGGIPRDLIRYARRIVEMQQHTNSHELATVCHRLVVEELADTLAGFRILLGKQEWSARSSEVLTRFRGLTTLLRTSTGASEARNGALIEALQNFAFHPLPPAPGIPESAVRLVDEATAYAYLALTFLEVFAGPGFAVRRVAAAATGPDGDPNLLAEARQELAVSPHSARTLLDAVRRAWNLPVPDGGEPLHIVIPAPGAATP</sequence>
<name>A0ACD5ALK0_9ACTN</name>
<dbReference type="EMBL" id="CP146022">
    <property type="protein sequence ID" value="WWQ68062.1"/>
    <property type="molecule type" value="Genomic_DNA"/>
</dbReference>
<protein>
    <submittedName>
        <fullName evidence="1">P-loop NTPase fold protein</fullName>
    </submittedName>
</protein>
<gene>
    <name evidence="1" type="ORF">V2W30_35195</name>
</gene>